<dbReference type="Pfam" id="PF12833">
    <property type="entry name" value="HTH_18"/>
    <property type="match status" value="1"/>
</dbReference>
<dbReference type="RefSeq" id="WP_284371752.1">
    <property type="nucleotide sequence ID" value="NZ_BSNL01000001.1"/>
</dbReference>
<dbReference type="InterPro" id="IPR037923">
    <property type="entry name" value="HTH-like"/>
</dbReference>
<dbReference type="SMART" id="SM00342">
    <property type="entry name" value="HTH_ARAC"/>
    <property type="match status" value="1"/>
</dbReference>
<keyword evidence="6" id="KW-1185">Reference proteome</keyword>
<evidence type="ECO:0000313" key="5">
    <source>
        <dbReference type="EMBL" id="GLQ26489.1"/>
    </source>
</evidence>
<evidence type="ECO:0000313" key="6">
    <source>
        <dbReference type="Proteomes" id="UP001161388"/>
    </source>
</evidence>
<dbReference type="PROSITE" id="PS01124">
    <property type="entry name" value="HTH_ARAC_FAMILY_2"/>
    <property type="match status" value="1"/>
</dbReference>
<protein>
    <submittedName>
        <fullName evidence="5">Transcriptional regulator</fullName>
    </submittedName>
</protein>
<evidence type="ECO:0000259" key="4">
    <source>
        <dbReference type="PROSITE" id="PS01124"/>
    </source>
</evidence>
<gene>
    <name evidence="5" type="ORF">GCM10007927_12920</name>
</gene>
<dbReference type="PANTHER" id="PTHR43280">
    <property type="entry name" value="ARAC-FAMILY TRANSCRIPTIONAL REGULATOR"/>
    <property type="match status" value="1"/>
</dbReference>
<reference evidence="5" key="2">
    <citation type="submission" date="2023-01" db="EMBL/GenBank/DDBJ databases">
        <title>Draft genome sequence of Sulfitobacter pacificus strain NBRC 109915.</title>
        <authorList>
            <person name="Sun Q."/>
            <person name="Mori K."/>
        </authorList>
    </citation>
    <scope>NUCLEOTIDE SEQUENCE</scope>
    <source>
        <strain evidence="5">NBRC 109915</strain>
    </source>
</reference>
<keyword evidence="3" id="KW-0804">Transcription</keyword>
<dbReference type="SUPFAM" id="SSF46689">
    <property type="entry name" value="Homeodomain-like"/>
    <property type="match status" value="1"/>
</dbReference>
<sequence length="267" mass="29467">MQFSPSAIQFQTLALFNQGGAWRRQLAHDQDYHVLVWITRGQGRVLLDGIRRGIGAHNALFVPAGSLFAMDMGRQSIGHVVLVPAATDLRLPEIPRHLRIREVQAQSELTSLIEAGLREDQGTRPLREDALEGHATLMSVWLRRQMLDLAHAPERPNAAQRLSARFCALVSQRYRSGAPMADYAKALEVTPTHLTRAVKSATGKTAAGLLSERVLHDARLLLAETSHPAKQIAAFLGFGSAAYFTRFMQQHTGQSPSSLRSKAERVP</sequence>
<dbReference type="EMBL" id="BSNL01000001">
    <property type="protein sequence ID" value="GLQ26489.1"/>
    <property type="molecule type" value="Genomic_DNA"/>
</dbReference>
<name>A0ABQ5VHA9_9RHOB</name>
<reference evidence="5" key="1">
    <citation type="journal article" date="2014" name="Int. J. Syst. Evol. Microbiol.">
        <title>Complete genome of a new Firmicutes species belonging to the dominant human colonic microbiota ('Ruminococcus bicirculans') reveals two chromosomes and a selective capacity to utilize plant glucans.</title>
        <authorList>
            <consortium name="NISC Comparative Sequencing Program"/>
            <person name="Wegmann U."/>
            <person name="Louis P."/>
            <person name="Goesmann A."/>
            <person name="Henrissat B."/>
            <person name="Duncan S.H."/>
            <person name="Flint H.J."/>
        </authorList>
    </citation>
    <scope>NUCLEOTIDE SEQUENCE</scope>
    <source>
        <strain evidence="5">NBRC 109915</strain>
    </source>
</reference>
<proteinExistence type="predicted"/>
<evidence type="ECO:0000256" key="3">
    <source>
        <dbReference type="ARBA" id="ARBA00023163"/>
    </source>
</evidence>
<dbReference type="PANTHER" id="PTHR43280:SF32">
    <property type="entry name" value="TRANSCRIPTIONAL REGULATORY PROTEIN"/>
    <property type="match status" value="1"/>
</dbReference>
<comment type="caution">
    <text evidence="5">The sequence shown here is derived from an EMBL/GenBank/DDBJ whole genome shotgun (WGS) entry which is preliminary data.</text>
</comment>
<dbReference type="InterPro" id="IPR009057">
    <property type="entry name" value="Homeodomain-like_sf"/>
</dbReference>
<dbReference type="Gene3D" id="1.10.10.60">
    <property type="entry name" value="Homeodomain-like"/>
    <property type="match status" value="1"/>
</dbReference>
<dbReference type="SUPFAM" id="SSF51215">
    <property type="entry name" value="Regulatory protein AraC"/>
    <property type="match status" value="1"/>
</dbReference>
<keyword evidence="2" id="KW-0238">DNA-binding</keyword>
<organism evidence="5 6">
    <name type="scientific">Sulfitobacter pacificus</name>
    <dbReference type="NCBI Taxonomy" id="1499314"/>
    <lineage>
        <taxon>Bacteria</taxon>
        <taxon>Pseudomonadati</taxon>
        <taxon>Pseudomonadota</taxon>
        <taxon>Alphaproteobacteria</taxon>
        <taxon>Rhodobacterales</taxon>
        <taxon>Roseobacteraceae</taxon>
        <taxon>Sulfitobacter</taxon>
    </lineage>
</organism>
<accession>A0ABQ5VHA9</accession>
<dbReference type="InterPro" id="IPR018060">
    <property type="entry name" value="HTH_AraC"/>
</dbReference>
<dbReference type="Proteomes" id="UP001161388">
    <property type="component" value="Unassembled WGS sequence"/>
</dbReference>
<keyword evidence="1" id="KW-0805">Transcription regulation</keyword>
<evidence type="ECO:0000256" key="2">
    <source>
        <dbReference type="ARBA" id="ARBA00023125"/>
    </source>
</evidence>
<evidence type="ECO:0000256" key="1">
    <source>
        <dbReference type="ARBA" id="ARBA00023015"/>
    </source>
</evidence>
<feature type="domain" description="HTH araC/xylS-type" evidence="4">
    <location>
        <begin position="164"/>
        <end position="262"/>
    </location>
</feature>